<feature type="non-terminal residue" evidence="2">
    <location>
        <position position="1"/>
    </location>
</feature>
<organism evidence="2 3">
    <name type="scientific">Gigaspora margarita</name>
    <dbReference type="NCBI Taxonomy" id="4874"/>
    <lineage>
        <taxon>Eukaryota</taxon>
        <taxon>Fungi</taxon>
        <taxon>Fungi incertae sedis</taxon>
        <taxon>Mucoromycota</taxon>
        <taxon>Glomeromycotina</taxon>
        <taxon>Glomeromycetes</taxon>
        <taxon>Diversisporales</taxon>
        <taxon>Gigasporaceae</taxon>
        <taxon>Gigaspora</taxon>
    </lineage>
</organism>
<evidence type="ECO:0000313" key="3">
    <source>
        <dbReference type="Proteomes" id="UP000789901"/>
    </source>
</evidence>
<proteinExistence type="predicted"/>
<evidence type="ECO:0000313" key="2">
    <source>
        <dbReference type="EMBL" id="CAG8816380.1"/>
    </source>
</evidence>
<keyword evidence="3" id="KW-1185">Reference proteome</keyword>
<dbReference type="EMBL" id="CAJVQB010031047">
    <property type="protein sequence ID" value="CAG8816380.1"/>
    <property type="molecule type" value="Genomic_DNA"/>
</dbReference>
<reference evidence="2 3" key="1">
    <citation type="submission" date="2021-06" db="EMBL/GenBank/DDBJ databases">
        <authorList>
            <person name="Kallberg Y."/>
            <person name="Tangrot J."/>
            <person name="Rosling A."/>
        </authorList>
    </citation>
    <scope>NUCLEOTIDE SEQUENCE [LARGE SCALE GENOMIC DNA]</scope>
    <source>
        <strain evidence="2 3">120-4 pot B 10/14</strain>
    </source>
</reference>
<accession>A0ABN7W4J1</accession>
<protein>
    <submittedName>
        <fullName evidence="2">20053_t:CDS:1</fullName>
    </submittedName>
</protein>
<name>A0ABN7W4J1_GIGMA</name>
<dbReference type="Proteomes" id="UP000789901">
    <property type="component" value="Unassembled WGS sequence"/>
</dbReference>
<gene>
    <name evidence="2" type="ORF">GMARGA_LOCUS26528</name>
</gene>
<comment type="caution">
    <text evidence="2">The sequence shown here is derived from an EMBL/GenBank/DDBJ whole genome shotgun (WGS) entry which is preliminary data.</text>
</comment>
<feature type="region of interest" description="Disordered" evidence="1">
    <location>
        <begin position="286"/>
        <end position="309"/>
    </location>
</feature>
<sequence length="309" mass="36430">GFSIIEAIEVNINNIQATNEDEDSNLSICSKEVINSNLFNCIYCEDRVIRRYTYLCDYARFYDSKSKKDTITKKINCPFLVNTSCPKTNNPESHVYINKIVDKYNHFLSVKIINFEESKKFISEIMDDIKFLTLHCKFSAIVQYKFLEGKYPTHLIHSKNLYATIQKFRPTTKILSNNTALMSNWLDGQKEIDFHSHIESVNGCLKQLLHSSNVLLNELINEIHWLLDLQDKKEKYNIWKLAISCIKSQEKTNFFFKKVDESLERVLMPNILQKFMKEIDESSEDLFEEEDSDKKNQEFMILNPKKRRD</sequence>
<evidence type="ECO:0000256" key="1">
    <source>
        <dbReference type="SAM" id="MobiDB-lite"/>
    </source>
</evidence>